<accession>A0A177ULH1</accession>
<keyword evidence="1" id="KW-0479">Metal-binding</keyword>
<feature type="region of interest" description="Disordered" evidence="2">
    <location>
        <begin position="326"/>
        <end position="658"/>
    </location>
</feature>
<feature type="zinc finger region" description="C3H1-type" evidence="1">
    <location>
        <begin position="1365"/>
        <end position="1391"/>
    </location>
</feature>
<dbReference type="GO" id="GO:0008270">
    <property type="term" value="F:zinc ion binding"/>
    <property type="evidence" value="ECO:0007669"/>
    <property type="project" value="UniProtKB-KW"/>
</dbReference>
<feature type="compositionally biased region" description="Low complexity" evidence="2">
    <location>
        <begin position="791"/>
        <end position="802"/>
    </location>
</feature>
<feature type="compositionally biased region" description="Gly residues" evidence="2">
    <location>
        <begin position="1250"/>
        <end position="1260"/>
    </location>
</feature>
<dbReference type="InterPro" id="IPR000571">
    <property type="entry name" value="Znf_CCCH"/>
</dbReference>
<feature type="compositionally biased region" description="Low complexity" evidence="2">
    <location>
        <begin position="947"/>
        <end position="965"/>
    </location>
</feature>
<feature type="domain" description="C3H1-type" evidence="3">
    <location>
        <begin position="1365"/>
        <end position="1391"/>
    </location>
</feature>
<feature type="compositionally biased region" description="Gly residues" evidence="2">
    <location>
        <begin position="687"/>
        <end position="703"/>
    </location>
</feature>
<evidence type="ECO:0000313" key="5">
    <source>
        <dbReference type="EMBL" id="KAE8256904.1"/>
    </source>
</evidence>
<feature type="region of interest" description="Disordered" evidence="2">
    <location>
        <begin position="1287"/>
        <end position="1364"/>
    </location>
</feature>
<feature type="compositionally biased region" description="Polar residues" evidence="2">
    <location>
        <begin position="1161"/>
        <end position="1170"/>
    </location>
</feature>
<feature type="region of interest" description="Disordered" evidence="2">
    <location>
        <begin position="281"/>
        <end position="310"/>
    </location>
</feature>
<name>A0A177ULH1_9BASI</name>
<feature type="compositionally biased region" description="Polar residues" evidence="2">
    <location>
        <begin position="112"/>
        <end position="123"/>
    </location>
</feature>
<feature type="compositionally biased region" description="Low complexity" evidence="2">
    <location>
        <begin position="857"/>
        <end position="877"/>
    </location>
</feature>
<feature type="compositionally biased region" description="Low complexity" evidence="2">
    <location>
        <begin position="89"/>
        <end position="107"/>
    </location>
</feature>
<feature type="region of interest" description="Disordered" evidence="2">
    <location>
        <begin position="898"/>
        <end position="982"/>
    </location>
</feature>
<feature type="domain" description="C3H1-type" evidence="3">
    <location>
        <begin position="1394"/>
        <end position="1415"/>
    </location>
</feature>
<feature type="compositionally biased region" description="Low complexity" evidence="2">
    <location>
        <begin position="677"/>
        <end position="686"/>
    </location>
</feature>
<feature type="region of interest" description="Disordered" evidence="2">
    <location>
        <begin position="1"/>
        <end position="26"/>
    </location>
</feature>
<feature type="compositionally biased region" description="Low complexity" evidence="2">
    <location>
        <begin position="542"/>
        <end position="562"/>
    </location>
</feature>
<feature type="compositionally biased region" description="Low complexity" evidence="2">
    <location>
        <begin position="1123"/>
        <end position="1158"/>
    </location>
</feature>
<feature type="compositionally biased region" description="Low complexity" evidence="2">
    <location>
        <begin position="1232"/>
        <end position="1249"/>
    </location>
</feature>
<dbReference type="Proteomes" id="UP000077671">
    <property type="component" value="Unassembled WGS sequence"/>
</dbReference>
<keyword evidence="1" id="KW-0863">Zinc-finger</keyword>
<feature type="compositionally biased region" description="Low complexity" evidence="2">
    <location>
        <begin position="163"/>
        <end position="181"/>
    </location>
</feature>
<keyword evidence="7" id="KW-1185">Reference proteome</keyword>
<feature type="region of interest" description="Disordered" evidence="2">
    <location>
        <begin position="1467"/>
        <end position="1596"/>
    </location>
</feature>
<evidence type="ECO:0000313" key="6">
    <source>
        <dbReference type="Proteomes" id="UP000077671"/>
    </source>
</evidence>
<feature type="compositionally biased region" description="Low complexity" evidence="2">
    <location>
        <begin position="433"/>
        <end position="455"/>
    </location>
</feature>
<dbReference type="SMART" id="SM00356">
    <property type="entry name" value="ZnF_C3H1"/>
    <property type="match status" value="2"/>
</dbReference>
<feature type="compositionally biased region" description="Low complexity" evidence="2">
    <location>
        <begin position="204"/>
        <end position="221"/>
    </location>
</feature>
<feature type="compositionally biased region" description="Acidic residues" evidence="2">
    <location>
        <begin position="809"/>
        <end position="818"/>
    </location>
</feature>
<feature type="compositionally biased region" description="Gly residues" evidence="2">
    <location>
        <begin position="966"/>
        <end position="978"/>
    </location>
</feature>
<evidence type="ECO:0000259" key="3">
    <source>
        <dbReference type="PROSITE" id="PS50103"/>
    </source>
</evidence>
<feature type="region of interest" description="Disordered" evidence="2">
    <location>
        <begin position="677"/>
        <end position="841"/>
    </location>
</feature>
<reference evidence="5" key="2">
    <citation type="journal article" date="2019" name="IMA Fungus">
        <title>Genome sequencing and comparison of five Tilletia species to identify candidate genes for the detection of regulated species infecting wheat.</title>
        <authorList>
            <person name="Nguyen H.D.T."/>
            <person name="Sultana T."/>
            <person name="Kesanakurti P."/>
            <person name="Hambleton S."/>
        </authorList>
    </citation>
    <scope>NUCLEOTIDE SEQUENCE</scope>
    <source>
        <strain evidence="5">DAOMC 238032</strain>
    </source>
</reference>
<feature type="compositionally biased region" description="Polar residues" evidence="2">
    <location>
        <begin position="351"/>
        <end position="360"/>
    </location>
</feature>
<protein>
    <recommendedName>
        <fullName evidence="3">C3H1-type domain-containing protein</fullName>
    </recommendedName>
</protein>
<dbReference type="Proteomes" id="UP000836402">
    <property type="component" value="Unassembled WGS sequence"/>
</dbReference>
<dbReference type="PROSITE" id="PS50103">
    <property type="entry name" value="ZF_C3H1"/>
    <property type="match status" value="2"/>
</dbReference>
<evidence type="ECO:0000313" key="4">
    <source>
        <dbReference type="EMBL" id="CAD6957415.1"/>
    </source>
</evidence>
<keyword evidence="1" id="KW-0862">Zinc</keyword>
<dbReference type="Gene3D" id="4.10.1000.10">
    <property type="entry name" value="Zinc finger, CCCH-type"/>
    <property type="match status" value="1"/>
</dbReference>
<sequence length="1596" mass="155729">MTVITDASSGPNSSATPASPSMPQDEQNLPLCSAYLLQLFHSPIFLTAQGHNATVSHHRILAILADPSTDQDDRIDAVRSQFESCLRLNPNSNTSSANAARRSSGGNVPAGVSSSPTSSTANGDTKIPDEHLDDLVLELMHRHQQDCAKFEGSGSAETSKPVQRSAAFRPPRPQPQAAVGSRIGGSSGVGRRPSDLSKTLPPGSATSSLGGRPSSSSGLHSSLAAGISGIALAPGSSTSSPRPWTPSGGGTVQSGVFGAGSGQGNADTFASSSSIGAIGSTSFGPTASGPSSHSPFGSPGSSPRLWTRGLPLPLGDAAGGIFRSSATVQPNSTSTTSSFVPNPWSSPPAFSLSTPNSNSAAFAYHGADADPDLPTAADLQRTSSDLGGEPTSPNSSTRAPSAGGIGRTPGAPGSGAISGSTASSNAQPFARIATTNAAAKAAAAAAAAVASKSTAIGSERDADFRPRWGSISSSAGNSERRPSDVEEDARGSEIETGPTFNLQNTDGQTSPEKRSTLGSAALGGDSPSPKRGADGASVRPLTASSSSTSTATISAGGSAPGSNRASQPTSPEAGGAGDTTSLTPALSSTTAATPVTAKAASVSSTASTTASPRLNVAAAEFKPRVLSPHGASGQAVSGPGTPPRFGNGAGEAVPVPGAEAGGAAWYGYALAAAAATSSSSTPSSSGVGAGTGNSSGPSGGGGLLSSSPGSAGIGQAGGTASPPVSPSPSHAYARSSVRPTPLRKQVGTDDDEEDDEYHSESMGDTVQYATYPTDAYGMQVGYGAAAPPPSSSHGSTTSQGPGRKSHEREEDEEDDDEFSPFGTSKPFARGGGAGGYGHPGSVGPGMASSLVARMMAGTGSPLGPSRSRGPGSASGSPISFGHAAGMYQGEGYEYGTSPMEYGGSPGQHGWHRGPPPHTASPRGGAGAGHLQYLQGQLPSTGGGGGSQDVFSSSYQPHSGGMYAEDGYGGGDGSAGPGDGVSDAEFNELEAAIEAEEAERRRANMTPFDVLYSILNGTGENSIAGPDGGVGAGGGGEGGGGSRKTGTRWTPKQIETALSRNGWDVEATLNWIMAGGMNTVQQGQAPGPAGAATSEGSSAKAGQEGASGSNPPSTSAPNATQGPLSSSLSSSASSSLSSSAGTGAANSVSGVSTSATSATPRAGSTGSMNGNTGAGGKSTAVEGGAVSAGPTPPSTSLPHFVHHYIPGSTKPGGFASPRAMFSVGQSGNGGNGSNMARSGSGASGSASGTGANTGSGSGGAGSATTSFRPISYSNGVAVLPREAFQSHKGGVAASSGGGTGASGAGNAASGARSPRIGSPSLFHMNIATAGGSGGAPGPLTPSHFGGGSSPLPSPGLNGPTTPGGSGGTARVCRYFLAGECRRFDCRFSHDLGRALCRFWLRGQCLNDPCGFLHDYDVVNKLARGMKSSLSPSAGSTPGEMSGGDGYFAQRPGGGGSVAGSVGVGDALGSPGGLGGGRWTPSGASGGKEGLGGNWATSRSGSSSYRDRANQDGSVASPGTLDFRGLPSQFGRTGGSSGGQQGATSGMMAVPDADAPDEFPVLSRPSGRDDGGKKAGASRGGGGGGGGPRWVLASSGAR</sequence>
<feature type="compositionally biased region" description="Gly residues" evidence="2">
    <location>
        <begin position="1530"/>
        <end position="1539"/>
    </location>
</feature>
<gene>
    <name evidence="5" type="ORF">A4X03_0g4939</name>
    <name evidence="4" type="ORF">JKIAZH3_G1230</name>
</gene>
<proteinExistence type="predicted"/>
<dbReference type="EMBL" id="CAJHJG010006493">
    <property type="protein sequence ID" value="CAD6957415.1"/>
    <property type="molecule type" value="Genomic_DNA"/>
</dbReference>
<feature type="compositionally biased region" description="Low complexity" evidence="2">
    <location>
        <begin position="1080"/>
        <end position="1091"/>
    </location>
</feature>
<feature type="compositionally biased region" description="Gly residues" evidence="2">
    <location>
        <begin position="1576"/>
        <end position="1586"/>
    </location>
</feature>
<comment type="caution">
    <text evidence="5">The sequence shown here is derived from an EMBL/GenBank/DDBJ whole genome shotgun (WGS) entry which is preliminary data.</text>
</comment>
<feature type="compositionally biased region" description="Gly residues" evidence="2">
    <location>
        <begin position="1468"/>
        <end position="1491"/>
    </location>
</feature>
<feature type="region of interest" description="Disordered" evidence="2">
    <location>
        <begin position="146"/>
        <end position="221"/>
    </location>
</feature>
<evidence type="ECO:0000256" key="2">
    <source>
        <dbReference type="SAM" id="MobiDB-lite"/>
    </source>
</evidence>
<feature type="region of interest" description="Disordered" evidence="2">
    <location>
        <begin position="87"/>
        <end position="128"/>
    </location>
</feature>
<reference evidence="5" key="1">
    <citation type="submission" date="2016-04" db="EMBL/GenBank/DDBJ databases">
        <authorList>
            <person name="Nguyen H.D."/>
            <person name="Kesanakurti P."/>
            <person name="Cullis J."/>
            <person name="Levesque C.A."/>
            <person name="Hambleton S."/>
        </authorList>
    </citation>
    <scope>NUCLEOTIDE SEQUENCE</scope>
    <source>
        <strain evidence="5">DAOMC 238032</strain>
    </source>
</reference>
<feature type="compositionally biased region" description="Low complexity" evidence="2">
    <location>
        <begin position="410"/>
        <end position="426"/>
    </location>
</feature>
<feature type="region of interest" description="Disordered" evidence="2">
    <location>
        <begin position="1078"/>
        <end position="1261"/>
    </location>
</feature>
<feature type="compositionally biased region" description="Gly residues" evidence="2">
    <location>
        <begin position="829"/>
        <end position="841"/>
    </location>
</feature>
<dbReference type="EMBL" id="LWDD02000722">
    <property type="protein sequence ID" value="KAE8256904.1"/>
    <property type="molecule type" value="Genomic_DNA"/>
</dbReference>
<feature type="compositionally biased region" description="Acidic residues" evidence="2">
    <location>
        <begin position="748"/>
        <end position="757"/>
    </location>
</feature>
<feature type="region of interest" description="Disordered" evidence="2">
    <location>
        <begin position="856"/>
        <end position="877"/>
    </location>
</feature>
<feature type="region of interest" description="Disordered" evidence="2">
    <location>
        <begin position="1022"/>
        <end position="1049"/>
    </location>
</feature>
<feature type="compositionally biased region" description="Basic and acidic residues" evidence="2">
    <location>
        <begin position="478"/>
        <end position="493"/>
    </location>
</feature>
<feature type="zinc finger region" description="C3H1-type" evidence="1">
    <location>
        <begin position="1394"/>
        <end position="1415"/>
    </location>
</feature>
<evidence type="ECO:0000256" key="1">
    <source>
        <dbReference type="PROSITE-ProRule" id="PRU00723"/>
    </source>
</evidence>
<feature type="region of interest" description="Disordered" evidence="2">
    <location>
        <begin position="233"/>
        <end position="260"/>
    </location>
</feature>
<feature type="compositionally biased region" description="Gly residues" evidence="2">
    <location>
        <begin position="247"/>
        <end position="260"/>
    </location>
</feature>
<organism evidence="5 6">
    <name type="scientific">Tilletia caries</name>
    <name type="common">wheat bunt fungus</name>
    <dbReference type="NCBI Taxonomy" id="13290"/>
    <lineage>
        <taxon>Eukaryota</taxon>
        <taxon>Fungi</taxon>
        <taxon>Dikarya</taxon>
        <taxon>Basidiomycota</taxon>
        <taxon>Ustilaginomycotina</taxon>
        <taxon>Exobasidiomycetes</taxon>
        <taxon>Tilletiales</taxon>
        <taxon>Tilletiaceae</taxon>
        <taxon>Tilletia</taxon>
    </lineage>
</organism>
<feature type="compositionally biased region" description="Polar residues" evidence="2">
    <location>
        <begin position="1493"/>
        <end position="1502"/>
    </location>
</feature>
<feature type="compositionally biased region" description="Low complexity" evidence="2">
    <location>
        <begin position="579"/>
        <end position="611"/>
    </location>
</feature>
<feature type="compositionally biased region" description="Polar residues" evidence="2">
    <location>
        <begin position="380"/>
        <end position="399"/>
    </location>
</feature>
<feature type="compositionally biased region" description="Polar residues" evidence="2">
    <location>
        <begin position="498"/>
        <end position="510"/>
    </location>
</feature>
<feature type="compositionally biased region" description="Polar residues" evidence="2">
    <location>
        <begin position="1105"/>
        <end position="1122"/>
    </location>
</feature>
<reference evidence="4" key="3">
    <citation type="submission" date="2020-10" db="EMBL/GenBank/DDBJ databases">
        <authorList>
            <person name="Sedaghatjoo S."/>
        </authorList>
    </citation>
    <scope>NUCLEOTIDE SEQUENCE</scope>
    <source>
        <strain evidence="4">AZH3</strain>
    </source>
</reference>
<evidence type="ECO:0000313" key="7">
    <source>
        <dbReference type="Proteomes" id="UP000836402"/>
    </source>
</evidence>
<feature type="compositionally biased region" description="Gly residues" evidence="2">
    <location>
        <begin position="1025"/>
        <end position="1042"/>
    </location>
</feature>
<feature type="compositionally biased region" description="Polar residues" evidence="2">
    <location>
        <begin position="326"/>
        <end position="340"/>
    </location>
</feature>
<feature type="compositionally biased region" description="Low complexity" evidence="2">
    <location>
        <begin position="233"/>
        <end position="246"/>
    </location>
</feature>